<protein>
    <submittedName>
        <fullName evidence="1">DUF2574 family protein</fullName>
    </submittedName>
</protein>
<reference evidence="1" key="1">
    <citation type="journal article" date="2018" name="Genome Biol.">
        <title>SKESA: strategic k-mer extension for scrupulous assemblies.</title>
        <authorList>
            <person name="Souvorov A."/>
            <person name="Agarwala R."/>
            <person name="Lipman D.J."/>
        </authorList>
    </citation>
    <scope>NUCLEOTIDE SEQUENCE [LARGE SCALE GENOMIC DNA]</scope>
    <source>
        <strain evidence="1">1839</strain>
    </source>
</reference>
<sequence>MNKYWLSGIIFLAYGLALPAFSSDTATLTINGRISPPTCSMDIVNNHPQQRCGQASQNVDTRYRVSSPAKGVTTELVKAGNDNTRQIVLNRYD</sequence>
<comment type="caution">
    <text evidence="1">The sequence shown here is derived from an EMBL/GenBank/DDBJ whole genome shotgun (WGS) entry which is preliminary data.</text>
</comment>
<evidence type="ECO:0000313" key="1">
    <source>
        <dbReference type="EMBL" id="HAG5770657.1"/>
    </source>
</evidence>
<dbReference type="Pfam" id="PF10836">
    <property type="entry name" value="DUF2574"/>
    <property type="match status" value="1"/>
</dbReference>
<proteinExistence type="predicted"/>
<gene>
    <name evidence="1" type="ORF">GGB84_002321</name>
</gene>
<dbReference type="OrthoDB" id="6571991at2"/>
<accession>A0A0K4SP02</accession>
<reference evidence="1" key="2">
    <citation type="submission" date="2020-02" db="EMBL/GenBank/DDBJ databases">
        <authorList>
            <consortium name="NCBI Pathogen Detection Project"/>
        </authorList>
    </citation>
    <scope>NUCLEOTIDE SEQUENCE</scope>
    <source>
        <strain evidence="1">1839</strain>
    </source>
</reference>
<dbReference type="InterPro" id="IPR020386">
    <property type="entry name" value="Uncharacterised_YehE"/>
</dbReference>
<organism evidence="1">
    <name type="scientific">Escherichia coli</name>
    <dbReference type="NCBI Taxonomy" id="562"/>
    <lineage>
        <taxon>Bacteria</taxon>
        <taxon>Pseudomonadati</taxon>
        <taxon>Pseudomonadota</taxon>
        <taxon>Gammaproteobacteria</taxon>
        <taxon>Enterobacterales</taxon>
        <taxon>Enterobacteriaceae</taxon>
        <taxon>Escherichia</taxon>
    </lineage>
</organism>
<name>A0A0K4SP02_ECOLX</name>
<dbReference type="AlphaFoldDB" id="A0A0K4SP02"/>
<dbReference type="EMBL" id="DAAYTU010000012">
    <property type="protein sequence ID" value="HAG5770657.1"/>
    <property type="molecule type" value="Genomic_DNA"/>
</dbReference>